<dbReference type="OrthoDB" id="9794954at2"/>
<evidence type="ECO:0000256" key="2">
    <source>
        <dbReference type="ARBA" id="ARBA00004725"/>
    </source>
</evidence>
<dbReference type="Pfam" id="PF01180">
    <property type="entry name" value="DHO_dh"/>
    <property type="match status" value="1"/>
</dbReference>
<dbReference type="InterPro" id="IPR050074">
    <property type="entry name" value="DHO_dehydrogenase"/>
</dbReference>
<dbReference type="KEGG" id="rrz:CS378_13285"/>
<comment type="pathway">
    <text evidence="2">Pyrimidine metabolism; UMP biosynthesis via de novo pathway.</text>
</comment>
<dbReference type="NCBIfam" id="NF005741">
    <property type="entry name" value="PRK07565.1"/>
    <property type="match status" value="1"/>
</dbReference>
<dbReference type="PANTHER" id="PTHR48109:SF3">
    <property type="entry name" value="SLL0744 PROTEIN"/>
    <property type="match status" value="1"/>
</dbReference>
<protein>
    <submittedName>
        <fullName evidence="8">Dihydroorotate dehydrogenase</fullName>
    </submittedName>
</protein>
<sequence>MDLSTRYLGLDLPNPLMAAASPLSRTVGGVRRLADAGVGAVVLCSLFEEQLLREAERNAALTEHGSQSYAESLSYLPDDAVEDHGPRRYLSLLERAAQAVAVPVIGSLNGVTPGAWAGYARSMQDAGAAAIELNIYYLPGDPHISGRDVEQRHLDVLDRVADAVTVPVAVKMSPQFSSIGEMALRLDEAGADGLVLFNRFLQPGIDSETLTVVPAVTLSTRAETRLPQTWIALLRGRVRADLAATTGVEDATDVIEYLLAGADVVQSASALLRHGPEYAAVLLDGVREWMRRKGYHSVDEFRGVLAVSSGADGTGRGRGDYVGALREADHRAYGIV</sequence>
<reference evidence="8 9" key="1">
    <citation type="journal article" date="2014" name="Genome Announc.">
        <title>Draft Genome Sequence of Propane- and Butane-Oxidizing Actinobacterium Rhodococcus ruber IEGM 231.</title>
        <authorList>
            <person name="Ivshina I.B."/>
            <person name="Kuyukina M.S."/>
            <person name="Krivoruchko A.V."/>
            <person name="Barbe V."/>
            <person name="Fischer C."/>
        </authorList>
    </citation>
    <scope>NUCLEOTIDE SEQUENCE [LARGE SCALE GENOMIC DNA]</scope>
</reference>
<evidence type="ECO:0000256" key="1">
    <source>
        <dbReference type="ARBA" id="ARBA00001917"/>
    </source>
</evidence>
<name>A0A098BS42_9NOCA</name>
<keyword evidence="3" id="KW-0285">Flavoprotein</keyword>
<evidence type="ECO:0000256" key="5">
    <source>
        <dbReference type="ARBA" id="ARBA00022975"/>
    </source>
</evidence>
<dbReference type="InterPro" id="IPR012135">
    <property type="entry name" value="Dihydroorotate_DH_1_2"/>
</dbReference>
<evidence type="ECO:0000256" key="4">
    <source>
        <dbReference type="ARBA" id="ARBA00022643"/>
    </source>
</evidence>
<dbReference type="Proteomes" id="UP000042997">
    <property type="component" value="Unassembled WGS sequence"/>
</dbReference>
<dbReference type="GO" id="GO:0004152">
    <property type="term" value="F:dihydroorotate dehydrogenase activity"/>
    <property type="evidence" value="ECO:0007669"/>
    <property type="project" value="InterPro"/>
</dbReference>
<dbReference type="GO" id="GO:0006207">
    <property type="term" value="P:'de novo' pyrimidine nucleobase biosynthetic process"/>
    <property type="evidence" value="ECO:0007669"/>
    <property type="project" value="TreeGrafter"/>
</dbReference>
<dbReference type="Gene3D" id="3.20.20.70">
    <property type="entry name" value="Aldolase class I"/>
    <property type="match status" value="1"/>
</dbReference>
<accession>A0A098BS42</accession>
<dbReference type="GO" id="GO:0044205">
    <property type="term" value="P:'de novo' UMP biosynthetic process"/>
    <property type="evidence" value="ECO:0007669"/>
    <property type="project" value="UniProtKB-UniPathway"/>
</dbReference>
<evidence type="ECO:0000256" key="3">
    <source>
        <dbReference type="ARBA" id="ARBA00022630"/>
    </source>
</evidence>
<dbReference type="AlphaFoldDB" id="A0A098BS42"/>
<evidence type="ECO:0000313" key="8">
    <source>
        <dbReference type="EMBL" id="CDZ91519.1"/>
    </source>
</evidence>
<keyword evidence="5" id="KW-0665">Pyrimidine biosynthesis</keyword>
<dbReference type="UniPathway" id="UPA00070"/>
<dbReference type="InterPro" id="IPR005720">
    <property type="entry name" value="Dihydroorotate_DH_cat"/>
</dbReference>
<dbReference type="InterPro" id="IPR013785">
    <property type="entry name" value="Aldolase_TIM"/>
</dbReference>
<dbReference type="CDD" id="cd04739">
    <property type="entry name" value="DHOD_like"/>
    <property type="match status" value="1"/>
</dbReference>
<comment type="cofactor">
    <cofactor evidence="1">
        <name>FMN</name>
        <dbReference type="ChEBI" id="CHEBI:58210"/>
    </cofactor>
</comment>
<organism evidence="8 9">
    <name type="scientific">Rhodococcus ruber</name>
    <dbReference type="NCBI Taxonomy" id="1830"/>
    <lineage>
        <taxon>Bacteria</taxon>
        <taxon>Bacillati</taxon>
        <taxon>Actinomycetota</taxon>
        <taxon>Actinomycetes</taxon>
        <taxon>Mycobacteriales</taxon>
        <taxon>Nocardiaceae</taxon>
        <taxon>Rhodococcus</taxon>
    </lineage>
</organism>
<dbReference type="EMBL" id="CCSD01000099">
    <property type="protein sequence ID" value="CDZ91519.1"/>
    <property type="molecule type" value="Genomic_DNA"/>
</dbReference>
<dbReference type="RefSeq" id="WP_010595625.1">
    <property type="nucleotide sequence ID" value="NZ_CP023714.1"/>
</dbReference>
<dbReference type="SUPFAM" id="SSF51395">
    <property type="entry name" value="FMN-linked oxidoreductases"/>
    <property type="match status" value="1"/>
</dbReference>
<gene>
    <name evidence="8" type="ORF">RHRU231_840048</name>
</gene>
<evidence type="ECO:0000256" key="6">
    <source>
        <dbReference type="ARBA" id="ARBA00023002"/>
    </source>
</evidence>
<dbReference type="GO" id="GO:0005737">
    <property type="term" value="C:cytoplasm"/>
    <property type="evidence" value="ECO:0007669"/>
    <property type="project" value="InterPro"/>
</dbReference>
<feature type="domain" description="Dihydroorotate dehydrogenase catalytic" evidence="7">
    <location>
        <begin position="3"/>
        <end position="289"/>
    </location>
</feature>
<dbReference type="PANTHER" id="PTHR48109">
    <property type="entry name" value="DIHYDROOROTATE DEHYDROGENASE (QUINONE), MITOCHONDRIAL-RELATED"/>
    <property type="match status" value="1"/>
</dbReference>
<keyword evidence="6" id="KW-0560">Oxidoreductase</keyword>
<evidence type="ECO:0000259" key="7">
    <source>
        <dbReference type="Pfam" id="PF01180"/>
    </source>
</evidence>
<dbReference type="PIRSF" id="PIRSF000164">
    <property type="entry name" value="DHO_oxidase"/>
    <property type="match status" value="1"/>
</dbReference>
<proteinExistence type="predicted"/>
<keyword evidence="4" id="KW-0288">FMN</keyword>
<dbReference type="eggNOG" id="COG0167">
    <property type="taxonomic scope" value="Bacteria"/>
</dbReference>
<evidence type="ECO:0000313" key="9">
    <source>
        <dbReference type="Proteomes" id="UP000042997"/>
    </source>
</evidence>